<feature type="signal peptide" evidence="2">
    <location>
        <begin position="1"/>
        <end position="26"/>
    </location>
</feature>
<gene>
    <name evidence="3" type="ordered locus">Ssed_0635</name>
</gene>
<accession>A8FQX4</accession>
<reference evidence="3 4" key="1">
    <citation type="submission" date="2007-08" db="EMBL/GenBank/DDBJ databases">
        <title>Complete sequence of Shewanella sediminis HAW-EB3.</title>
        <authorList>
            <consortium name="US DOE Joint Genome Institute"/>
            <person name="Copeland A."/>
            <person name="Lucas S."/>
            <person name="Lapidus A."/>
            <person name="Barry K."/>
            <person name="Glavina del Rio T."/>
            <person name="Dalin E."/>
            <person name="Tice H."/>
            <person name="Pitluck S."/>
            <person name="Chertkov O."/>
            <person name="Brettin T."/>
            <person name="Bruce D."/>
            <person name="Detter J.C."/>
            <person name="Han C."/>
            <person name="Schmutz J."/>
            <person name="Larimer F."/>
            <person name="Land M."/>
            <person name="Hauser L."/>
            <person name="Kyrpides N."/>
            <person name="Kim E."/>
            <person name="Zhao J.-S."/>
            <person name="Richardson P."/>
        </authorList>
    </citation>
    <scope>NUCLEOTIDE SEQUENCE [LARGE SCALE GENOMIC DNA]</scope>
    <source>
        <strain evidence="3 4">HAW-EB3</strain>
    </source>
</reference>
<proteinExistence type="predicted"/>
<feature type="region of interest" description="Disordered" evidence="1">
    <location>
        <begin position="78"/>
        <end position="100"/>
    </location>
</feature>
<evidence type="ECO:0000256" key="1">
    <source>
        <dbReference type="SAM" id="MobiDB-lite"/>
    </source>
</evidence>
<dbReference type="KEGG" id="sse:Ssed_0635"/>
<organism evidence="3 4">
    <name type="scientific">Shewanella sediminis (strain HAW-EB3)</name>
    <dbReference type="NCBI Taxonomy" id="425104"/>
    <lineage>
        <taxon>Bacteria</taxon>
        <taxon>Pseudomonadati</taxon>
        <taxon>Pseudomonadota</taxon>
        <taxon>Gammaproteobacteria</taxon>
        <taxon>Alteromonadales</taxon>
        <taxon>Shewanellaceae</taxon>
        <taxon>Shewanella</taxon>
    </lineage>
</organism>
<dbReference type="eggNOG" id="ENOG50317WF">
    <property type="taxonomic scope" value="Bacteria"/>
</dbReference>
<feature type="chain" id="PRO_5002719529" evidence="2">
    <location>
        <begin position="27"/>
        <end position="100"/>
    </location>
</feature>
<keyword evidence="2" id="KW-0732">Signal</keyword>
<evidence type="ECO:0000313" key="3">
    <source>
        <dbReference type="EMBL" id="ABV35247.1"/>
    </source>
</evidence>
<dbReference type="HOGENOM" id="CLU_2304100_0_0_6"/>
<protein>
    <submittedName>
        <fullName evidence="3">Uncharacterized protein</fullName>
    </submittedName>
</protein>
<dbReference type="AlphaFoldDB" id="A8FQX4"/>
<evidence type="ECO:0000256" key="2">
    <source>
        <dbReference type="SAM" id="SignalP"/>
    </source>
</evidence>
<name>A8FQX4_SHESH</name>
<dbReference type="Proteomes" id="UP000002015">
    <property type="component" value="Chromosome"/>
</dbReference>
<dbReference type="EMBL" id="CP000821">
    <property type="protein sequence ID" value="ABV35247.1"/>
    <property type="molecule type" value="Genomic_DNA"/>
</dbReference>
<sequence length="100" mass="11029" precursor="true">MEFYMKMLTSVTLSALLVFAAAPVFAEKPDFSKTNAAKASYDFSQNKPASGNQLQRASSQHDFSKTLAATSQYDFSKNQPAIHSEPQPTTQHDFSKTTAF</sequence>
<keyword evidence="4" id="KW-1185">Reference proteome</keyword>
<evidence type="ECO:0000313" key="4">
    <source>
        <dbReference type="Proteomes" id="UP000002015"/>
    </source>
</evidence>